<organism evidence="12 13">
    <name type="scientific">Helicocarpus griseus UAMH5409</name>
    <dbReference type="NCBI Taxonomy" id="1447875"/>
    <lineage>
        <taxon>Eukaryota</taxon>
        <taxon>Fungi</taxon>
        <taxon>Dikarya</taxon>
        <taxon>Ascomycota</taxon>
        <taxon>Pezizomycotina</taxon>
        <taxon>Eurotiomycetes</taxon>
        <taxon>Eurotiomycetidae</taxon>
        <taxon>Onygenales</taxon>
        <taxon>Ajellomycetaceae</taxon>
        <taxon>Helicocarpus</taxon>
    </lineage>
</organism>
<dbReference type="SUPFAM" id="SSF52091">
    <property type="entry name" value="SpoIIaa-like"/>
    <property type="match status" value="1"/>
</dbReference>
<dbReference type="Pfam" id="PF00916">
    <property type="entry name" value="Sulfate_transp"/>
    <property type="match status" value="1"/>
</dbReference>
<dbReference type="InterPro" id="IPR014710">
    <property type="entry name" value="RmlC-like_jellyroll"/>
</dbReference>
<evidence type="ECO:0000259" key="11">
    <source>
        <dbReference type="PROSITE" id="PS50801"/>
    </source>
</evidence>
<keyword evidence="13" id="KW-1185">Reference proteome</keyword>
<feature type="transmembrane region" description="Helical" evidence="9">
    <location>
        <begin position="396"/>
        <end position="417"/>
    </location>
</feature>
<dbReference type="FunFam" id="3.30.750.24:FF:000012">
    <property type="entry name" value="Sulfate transporter family protein"/>
    <property type="match status" value="1"/>
</dbReference>
<dbReference type="Gene3D" id="2.60.120.10">
    <property type="entry name" value="Jelly Rolls"/>
    <property type="match status" value="1"/>
</dbReference>
<name>A0A2B7XK44_9EURO</name>
<reference evidence="12 13" key="1">
    <citation type="submission" date="2017-10" db="EMBL/GenBank/DDBJ databases">
        <title>Comparative genomics in systemic dimorphic fungi from Ajellomycetaceae.</title>
        <authorList>
            <person name="Munoz J.F."/>
            <person name="Mcewen J.G."/>
            <person name="Clay O.K."/>
            <person name="Cuomo C.A."/>
        </authorList>
    </citation>
    <scope>NUCLEOTIDE SEQUENCE [LARGE SCALE GENOMIC DNA]</scope>
    <source>
        <strain evidence="12 13">UAMH5409</strain>
    </source>
</reference>
<dbReference type="PANTHER" id="PTHR43310:SF4">
    <property type="entry name" value="AFR304WP"/>
    <property type="match status" value="1"/>
</dbReference>
<dbReference type="InterPro" id="IPR018490">
    <property type="entry name" value="cNMP-bd_dom_sf"/>
</dbReference>
<feature type="transmembrane region" description="Helical" evidence="9">
    <location>
        <begin position="596"/>
        <end position="616"/>
    </location>
</feature>
<keyword evidence="7 9" id="KW-0472">Membrane</keyword>
<evidence type="ECO:0008006" key="14">
    <source>
        <dbReference type="Google" id="ProtNLM"/>
    </source>
</evidence>
<dbReference type="EMBL" id="PDNB01000063">
    <property type="protein sequence ID" value="PGH12104.1"/>
    <property type="molecule type" value="Genomic_DNA"/>
</dbReference>
<feature type="transmembrane region" description="Helical" evidence="9">
    <location>
        <begin position="292"/>
        <end position="311"/>
    </location>
</feature>
<evidence type="ECO:0000256" key="8">
    <source>
        <dbReference type="SAM" id="MobiDB-lite"/>
    </source>
</evidence>
<dbReference type="SUPFAM" id="SSF51206">
    <property type="entry name" value="cAMP-binding domain-like"/>
    <property type="match status" value="1"/>
</dbReference>
<dbReference type="GO" id="GO:0000329">
    <property type="term" value="C:fungal-type vacuole membrane"/>
    <property type="evidence" value="ECO:0007669"/>
    <property type="project" value="UniProtKB-ARBA"/>
</dbReference>
<gene>
    <name evidence="12" type="ORF">AJ79_04503</name>
</gene>
<feature type="transmembrane region" description="Helical" evidence="9">
    <location>
        <begin position="689"/>
        <end position="715"/>
    </location>
</feature>
<evidence type="ECO:0000256" key="3">
    <source>
        <dbReference type="ARBA" id="ARBA00022554"/>
    </source>
</evidence>
<feature type="region of interest" description="Disordered" evidence="8">
    <location>
        <begin position="215"/>
        <end position="245"/>
    </location>
</feature>
<keyword evidence="6 9" id="KW-1133">Transmembrane helix</keyword>
<feature type="compositionally biased region" description="Polar residues" evidence="8">
    <location>
        <begin position="217"/>
        <end position="230"/>
    </location>
</feature>
<protein>
    <recommendedName>
        <fullName evidence="14">STAS domain-containing protein</fullName>
    </recommendedName>
</protein>
<feature type="compositionally biased region" description="Polar residues" evidence="8">
    <location>
        <begin position="41"/>
        <end position="53"/>
    </location>
</feature>
<evidence type="ECO:0000256" key="9">
    <source>
        <dbReference type="SAM" id="Phobius"/>
    </source>
</evidence>
<dbReference type="InterPro" id="IPR052706">
    <property type="entry name" value="Membrane-Transporter-like"/>
</dbReference>
<keyword evidence="4 9" id="KW-0812">Transmembrane</keyword>
<feature type="transmembrane region" description="Helical" evidence="9">
    <location>
        <begin position="472"/>
        <end position="488"/>
    </location>
</feature>
<feature type="compositionally biased region" description="Basic and acidic residues" evidence="8">
    <location>
        <begin position="20"/>
        <end position="31"/>
    </location>
</feature>
<accession>A0A2B7XK44</accession>
<dbReference type="GO" id="GO:0034490">
    <property type="term" value="P:basic amino acid transmembrane import into vacuole"/>
    <property type="evidence" value="ECO:0007669"/>
    <property type="project" value="UniProtKB-ARBA"/>
</dbReference>
<dbReference type="Pfam" id="PF00027">
    <property type="entry name" value="cNMP_binding"/>
    <property type="match status" value="1"/>
</dbReference>
<feature type="region of interest" description="Disordered" evidence="8">
    <location>
        <begin position="186"/>
        <end position="205"/>
    </location>
</feature>
<dbReference type="CDD" id="cd07042">
    <property type="entry name" value="STAS_SulP_like_sulfate_transporter"/>
    <property type="match status" value="1"/>
</dbReference>
<dbReference type="Proteomes" id="UP000223968">
    <property type="component" value="Unassembled WGS sequence"/>
</dbReference>
<keyword evidence="3" id="KW-0926">Vacuole</keyword>
<evidence type="ECO:0000256" key="6">
    <source>
        <dbReference type="ARBA" id="ARBA00022989"/>
    </source>
</evidence>
<feature type="transmembrane region" description="Helical" evidence="9">
    <location>
        <begin position="495"/>
        <end position="512"/>
    </location>
</feature>
<comment type="subcellular location">
    <subcellularLocation>
        <location evidence="1">Vacuole membrane</location>
        <topology evidence="1">Multi-pass membrane protein</topology>
    </subcellularLocation>
</comment>
<feature type="domain" description="Cyclic nucleotide-binding" evidence="10">
    <location>
        <begin position="981"/>
        <end position="1060"/>
    </location>
</feature>
<feature type="region of interest" description="Disordered" evidence="8">
    <location>
        <begin position="145"/>
        <end position="181"/>
    </location>
</feature>
<dbReference type="OrthoDB" id="409725at2759"/>
<evidence type="ECO:0000256" key="7">
    <source>
        <dbReference type="ARBA" id="ARBA00023136"/>
    </source>
</evidence>
<feature type="transmembrane region" description="Helical" evidence="9">
    <location>
        <begin position="429"/>
        <end position="452"/>
    </location>
</feature>
<feature type="transmembrane region" description="Helical" evidence="9">
    <location>
        <begin position="636"/>
        <end position="668"/>
    </location>
</feature>
<feature type="region of interest" description="Disordered" evidence="8">
    <location>
        <begin position="1"/>
        <end position="74"/>
    </location>
</feature>
<evidence type="ECO:0000256" key="4">
    <source>
        <dbReference type="ARBA" id="ARBA00022692"/>
    </source>
</evidence>
<dbReference type="InterPro" id="IPR002645">
    <property type="entry name" value="STAS_dom"/>
</dbReference>
<feature type="compositionally biased region" description="Low complexity" evidence="8">
    <location>
        <begin position="62"/>
        <end position="72"/>
    </location>
</feature>
<evidence type="ECO:0000313" key="12">
    <source>
        <dbReference type="EMBL" id="PGH12104.1"/>
    </source>
</evidence>
<feature type="transmembrane region" description="Helical" evidence="9">
    <location>
        <begin position="562"/>
        <end position="584"/>
    </location>
</feature>
<dbReference type="CDD" id="cd00038">
    <property type="entry name" value="CAP_ED"/>
    <property type="match status" value="1"/>
</dbReference>
<feature type="transmembrane region" description="Helical" evidence="9">
    <location>
        <begin position="331"/>
        <end position="353"/>
    </location>
</feature>
<dbReference type="AlphaFoldDB" id="A0A2B7XK44"/>
<dbReference type="PANTHER" id="PTHR43310">
    <property type="entry name" value="SULFATE TRANSPORTER YBAR-RELATED"/>
    <property type="match status" value="1"/>
</dbReference>
<dbReference type="SMART" id="SM00100">
    <property type="entry name" value="cNMP"/>
    <property type="match status" value="1"/>
</dbReference>
<evidence type="ECO:0000256" key="1">
    <source>
        <dbReference type="ARBA" id="ARBA00004128"/>
    </source>
</evidence>
<keyword evidence="5" id="KW-0029">Amino-acid transport</keyword>
<dbReference type="Pfam" id="PF01740">
    <property type="entry name" value="STAS"/>
    <property type="match status" value="1"/>
</dbReference>
<proteinExistence type="predicted"/>
<dbReference type="InterPro" id="IPR000595">
    <property type="entry name" value="cNMP-bd_dom"/>
</dbReference>
<evidence type="ECO:0000256" key="5">
    <source>
        <dbReference type="ARBA" id="ARBA00022970"/>
    </source>
</evidence>
<dbReference type="PROSITE" id="PS50801">
    <property type="entry name" value="STAS"/>
    <property type="match status" value="1"/>
</dbReference>
<evidence type="ECO:0000313" key="13">
    <source>
        <dbReference type="Proteomes" id="UP000223968"/>
    </source>
</evidence>
<dbReference type="InterPro" id="IPR011547">
    <property type="entry name" value="SLC26A/SulP_dom"/>
</dbReference>
<comment type="caution">
    <text evidence="12">The sequence shown here is derived from an EMBL/GenBank/DDBJ whole genome shotgun (WGS) entry which is preliminary data.</text>
</comment>
<feature type="domain" description="STAS" evidence="11">
    <location>
        <begin position="761"/>
        <end position="869"/>
    </location>
</feature>
<evidence type="ECO:0000259" key="10">
    <source>
        <dbReference type="PROSITE" id="PS50042"/>
    </source>
</evidence>
<keyword evidence="2" id="KW-0813">Transport</keyword>
<dbReference type="PROSITE" id="PS50042">
    <property type="entry name" value="CNMP_BINDING_3"/>
    <property type="match status" value="1"/>
</dbReference>
<dbReference type="Gene3D" id="3.30.750.24">
    <property type="entry name" value="STAS domain"/>
    <property type="match status" value="1"/>
</dbReference>
<feature type="compositionally biased region" description="Basic and acidic residues" evidence="8">
    <location>
        <begin position="145"/>
        <end position="155"/>
    </location>
</feature>
<evidence type="ECO:0000256" key="2">
    <source>
        <dbReference type="ARBA" id="ARBA00022448"/>
    </source>
</evidence>
<sequence length="1125" mass="125148">MVPGDGRTRRRATQPPSQLHPHEVHVQEELGHAQPGEENENIPNFSHNLSYESQPAHAEEGSSPPVAPSSSVNERTPMRSFYHRSFRGSLDAGQYSSHGVREKTAELASLALRNNGEPASSSLSLPESRMGTFNNLGMLFDGQREENRVRADQSPRPEPIAESSEPQSPTKNPPLSPKYGTSALTTMIRGSTPSDHGDGWNEELIPEDYSHPALTISCDSTAPDTEQTSLIRRASRTKSRDYGTAQGDIESQTARSVPFGKFRAMCTKGSSWCRRRLNPKTWDRRTIWRKGIIYPTSLIPSIFLGLLLNILDALSYGMILFPLGEPIFADLAPDGISMFYVSTIVAQLVYSCGGSIFRGGVGSEMIEVVPFFHKMAFMILNRVGKEDEKAVLATTILSYAISSVLTGSVFFLMGAFNLGSLIGFFPRHILIGCIGGVGWFLVATGVVVSARLSGTLEYNLDTLERLLQLDTIFLWTVPLVVAIGLLVLKRFIKSNFLVGGYFISVAVIFYIFKFSLSISLDTLRGRGWIFEAPSSSEPWYHFYTLYDFSAIHWPALAETIPAMFALTFFGVLHVPINVPALGISTGEDNLNVDRELIAHGISNAASGFFGSIQNYLVYTNSLLFIDSGGNSRVAGVMLACGTFGILLAGPGIIGYIPIMVVGALIYMLGIELMEEALVDTWRKLHKLEYLTVVIIVVTMGAWDFVIGIVVGIILACVNFVAQTSQKSAITATYSGQVAVSTVRRHPLHVRFLKQAGKQTFVIKLAGFLFFGTIVSVEKRIRGLIEEKTFKDQPIRFLVLDLAHVNGLDFSAAEAFTRINRILWKRRVHMIISGLDVKGDVGKSLQNVGLFGKENHVEIFENLNSALEYCENELLKALYQRKNAMVGSNEYTPPRFLEVCQPQPQTLPDTLFNSPRGHYLHQIATTTLREDEANSLSNKTAAQKWTTFQQPLPLILQTFQGLTKENEDFWFPACRYFVREVFPADTVLYHEGEEAQKFYLLESGMLRAEYQTPQGSYFELIVAGRPCGELPFFGETQRTATVKAERDSVVWRLGIEEWKELRWKDPMLAHELMKVCFKLTAERMESITSSVLALPVSLLAPFPPCYPFFKKEDANSSNTRYVLTTA</sequence>
<dbReference type="STRING" id="1447875.A0A2B7XK44"/>
<dbReference type="InterPro" id="IPR036513">
    <property type="entry name" value="STAS_dom_sf"/>
</dbReference>